<evidence type="ECO:0000256" key="9">
    <source>
        <dbReference type="ARBA" id="ARBA00023224"/>
    </source>
</evidence>
<keyword evidence="3 10" id="KW-0716">Sensory transduction</keyword>
<keyword evidence="5 10" id="KW-0552">Olfaction</keyword>
<sequence>MEQERYIHLLNYIKAEKKSLSFLGFYPIKDTRKKYKILHTLSAIFFGFFPVLYNVLGLIYGYQHISNLEEFSELIGYLLTGMSITVKMMNLIWYRKNILELEDMLENPITTKLLSEEEEIVLKSKLKFGQMLKKGFKIFFVIIATLHTHILYLLFKNVDPNSIVLLMWFPFNVEDYLYEVYISEFFIVPMLAFINSTLDMLNVTLMDLCSVQFELLKHRLKRFGRISHEEEGMDDAVVYDKLSKIIIHQNYVYRFSEIVEETFSVSVFCQLATTVVVLCCAIFKVVITPINSLQFVVRAMYSCTMGLEIIFYCCYGQKVLDSSSTISEACFMSNWHHCSIKVQKNMVLLMSRANRSVTMQAGGMFPLTLETLMSIWRSAYSFLTFLMQVYKEDN</sequence>
<feature type="transmembrane region" description="Helical" evidence="10">
    <location>
        <begin position="263"/>
        <end position="287"/>
    </location>
</feature>
<dbReference type="EMBL" id="MF975457">
    <property type="protein sequence ID" value="AUF73033.1"/>
    <property type="molecule type" value="mRNA"/>
</dbReference>
<keyword evidence="6 10" id="KW-1133">Transmembrane helix</keyword>
<name>A0A2H4ZBA5_ANOCN</name>
<dbReference type="GO" id="GO:0005886">
    <property type="term" value="C:plasma membrane"/>
    <property type="evidence" value="ECO:0007669"/>
    <property type="project" value="UniProtKB-SubCell"/>
</dbReference>
<evidence type="ECO:0000256" key="7">
    <source>
        <dbReference type="ARBA" id="ARBA00023136"/>
    </source>
</evidence>
<evidence type="ECO:0000256" key="5">
    <source>
        <dbReference type="ARBA" id="ARBA00022725"/>
    </source>
</evidence>
<dbReference type="PANTHER" id="PTHR21137">
    <property type="entry name" value="ODORANT RECEPTOR"/>
    <property type="match status" value="1"/>
</dbReference>
<protein>
    <recommendedName>
        <fullName evidence="10">Odorant receptor</fullName>
    </recommendedName>
</protein>
<dbReference type="GO" id="GO:0005549">
    <property type="term" value="F:odorant binding"/>
    <property type="evidence" value="ECO:0007669"/>
    <property type="project" value="InterPro"/>
</dbReference>
<comment type="subcellular location">
    <subcellularLocation>
        <location evidence="1 10">Cell membrane</location>
        <topology evidence="1 10">Multi-pass membrane protein</topology>
    </subcellularLocation>
</comment>
<feature type="transmembrane region" description="Helical" evidence="10">
    <location>
        <begin position="74"/>
        <end position="94"/>
    </location>
</feature>
<dbReference type="AlphaFoldDB" id="A0A2H4ZBA5"/>
<reference evidence="11" key="1">
    <citation type="journal article" date="2017" name="Sci. Rep.">
        <title>Antennal transcriptome analysis and expression profiles of olfactory genes in Anoplophora chinensis.</title>
        <authorList>
            <person name="Wang J."/>
            <person name="Hu P."/>
            <person name="Gao P."/>
            <person name="Tao J."/>
            <person name="Luo Y."/>
        </authorList>
    </citation>
    <scope>NUCLEOTIDE SEQUENCE</scope>
</reference>
<comment type="caution">
    <text evidence="10">Lacks conserved residue(s) required for the propagation of feature annotation.</text>
</comment>
<keyword evidence="8 10" id="KW-0675">Receptor</keyword>
<feature type="transmembrane region" description="Helical" evidence="10">
    <location>
        <begin position="175"/>
        <end position="194"/>
    </location>
</feature>
<feature type="transmembrane region" description="Helical" evidence="10">
    <location>
        <begin position="135"/>
        <end position="155"/>
    </location>
</feature>
<evidence type="ECO:0000313" key="11">
    <source>
        <dbReference type="EMBL" id="AUF73033.1"/>
    </source>
</evidence>
<keyword evidence="9 10" id="KW-0807">Transducer</keyword>
<proteinExistence type="evidence at transcript level"/>
<keyword evidence="2" id="KW-1003">Cell membrane</keyword>
<organism evidence="11">
    <name type="scientific">Anoplophora chinensis</name>
    <name type="common">Citrus longhorn beetle</name>
    <dbReference type="NCBI Taxonomy" id="217632"/>
    <lineage>
        <taxon>Eukaryota</taxon>
        <taxon>Metazoa</taxon>
        <taxon>Ecdysozoa</taxon>
        <taxon>Arthropoda</taxon>
        <taxon>Hexapoda</taxon>
        <taxon>Insecta</taxon>
        <taxon>Pterygota</taxon>
        <taxon>Neoptera</taxon>
        <taxon>Endopterygota</taxon>
        <taxon>Coleoptera</taxon>
        <taxon>Polyphaga</taxon>
        <taxon>Cucujiformia</taxon>
        <taxon>Chrysomeloidea</taxon>
        <taxon>Cerambycidae</taxon>
        <taxon>Lamiinae</taxon>
        <taxon>Lamiini</taxon>
        <taxon>Anoplophora</taxon>
    </lineage>
</organism>
<evidence type="ECO:0000256" key="6">
    <source>
        <dbReference type="ARBA" id="ARBA00022989"/>
    </source>
</evidence>
<keyword evidence="4 10" id="KW-0812">Transmembrane</keyword>
<evidence type="ECO:0000256" key="2">
    <source>
        <dbReference type="ARBA" id="ARBA00022475"/>
    </source>
</evidence>
<evidence type="ECO:0000256" key="8">
    <source>
        <dbReference type="ARBA" id="ARBA00023170"/>
    </source>
</evidence>
<evidence type="ECO:0000256" key="1">
    <source>
        <dbReference type="ARBA" id="ARBA00004651"/>
    </source>
</evidence>
<dbReference type="GO" id="GO:0007165">
    <property type="term" value="P:signal transduction"/>
    <property type="evidence" value="ECO:0007669"/>
    <property type="project" value="UniProtKB-KW"/>
</dbReference>
<feature type="transmembrane region" description="Helical" evidence="10">
    <location>
        <begin position="37"/>
        <end position="62"/>
    </location>
</feature>
<keyword evidence="7 10" id="KW-0472">Membrane</keyword>
<dbReference type="PANTHER" id="PTHR21137:SF35">
    <property type="entry name" value="ODORANT RECEPTOR 19A-RELATED"/>
    <property type="match status" value="1"/>
</dbReference>
<evidence type="ECO:0000256" key="3">
    <source>
        <dbReference type="ARBA" id="ARBA00022606"/>
    </source>
</evidence>
<evidence type="ECO:0000256" key="4">
    <source>
        <dbReference type="ARBA" id="ARBA00022692"/>
    </source>
</evidence>
<dbReference type="Pfam" id="PF02949">
    <property type="entry name" value="7tm_6"/>
    <property type="match status" value="1"/>
</dbReference>
<comment type="similarity">
    <text evidence="10">Belongs to the insect chemoreceptor superfamily. Heteromeric odorant receptor channel (TC 1.A.69) family.</text>
</comment>
<evidence type="ECO:0000256" key="10">
    <source>
        <dbReference type="RuleBase" id="RU351113"/>
    </source>
</evidence>
<dbReference type="InterPro" id="IPR004117">
    <property type="entry name" value="7tm6_olfct_rcpt"/>
</dbReference>
<dbReference type="GO" id="GO:0004984">
    <property type="term" value="F:olfactory receptor activity"/>
    <property type="evidence" value="ECO:0007669"/>
    <property type="project" value="InterPro"/>
</dbReference>
<accession>A0A2H4ZBA5</accession>